<proteinExistence type="predicted"/>
<name>A0A350H885_UNCW3</name>
<reference evidence="5 6" key="1">
    <citation type="journal article" date="2018" name="Nat. Biotechnol.">
        <title>A standardized bacterial taxonomy based on genome phylogeny substantially revises the tree of life.</title>
        <authorList>
            <person name="Parks D.H."/>
            <person name="Chuvochina M."/>
            <person name="Waite D.W."/>
            <person name="Rinke C."/>
            <person name="Skarshewski A."/>
            <person name="Chaumeil P.A."/>
            <person name="Hugenholtz P."/>
        </authorList>
    </citation>
    <scope>NUCLEOTIDE SEQUENCE [LARGE SCALE GENOMIC DNA]</scope>
    <source>
        <strain evidence="5">UBA9956</strain>
    </source>
</reference>
<protein>
    <submittedName>
        <fullName evidence="5">3-oxoacyl-ACP synthase</fullName>
    </submittedName>
</protein>
<dbReference type="InterPro" id="IPR013751">
    <property type="entry name" value="ACP_syn_III_N"/>
</dbReference>
<dbReference type="Pfam" id="PF08541">
    <property type="entry name" value="ACP_syn_III_C"/>
    <property type="match status" value="1"/>
</dbReference>
<dbReference type="AlphaFoldDB" id="A0A350H885"/>
<evidence type="ECO:0000313" key="5">
    <source>
        <dbReference type="EMBL" id="HAV91751.1"/>
    </source>
</evidence>
<gene>
    <name evidence="5" type="ORF">DCW38_01025</name>
</gene>
<feature type="domain" description="Beta-ketoacyl-[acyl-carrier-protein] synthase III N-terminal" evidence="4">
    <location>
        <begin position="1"/>
        <end position="46"/>
    </location>
</feature>
<dbReference type="PANTHER" id="PTHR34069">
    <property type="entry name" value="3-OXOACYL-[ACYL-CARRIER-PROTEIN] SYNTHASE 3"/>
    <property type="match status" value="1"/>
</dbReference>
<dbReference type="CDD" id="cd00830">
    <property type="entry name" value="KAS_III"/>
    <property type="match status" value="1"/>
</dbReference>
<dbReference type="Proteomes" id="UP000264062">
    <property type="component" value="Unassembled WGS sequence"/>
</dbReference>
<evidence type="ECO:0000256" key="2">
    <source>
        <dbReference type="ARBA" id="ARBA00023315"/>
    </source>
</evidence>
<evidence type="ECO:0000256" key="1">
    <source>
        <dbReference type="ARBA" id="ARBA00022679"/>
    </source>
</evidence>
<dbReference type="Gene3D" id="3.40.47.10">
    <property type="match status" value="1"/>
</dbReference>
<evidence type="ECO:0000259" key="4">
    <source>
        <dbReference type="Pfam" id="PF08545"/>
    </source>
</evidence>
<sequence>GETLSKVTNWEDRATCVLFGDGVGAAVVEESNDDSGIVSIYLGGDGNMSNLLYQPAGGSRIPATEESVKNKLHTIHMEGNEVYKHAVNAMAEAAKRALEMAGMTGEDITYFIPHQANIRIIETTAKFVNVPMEKVFVNIDRTANTSAGTIPTALDEMNRKGMLKKGDIILIDAFGAGFSWGAAVIRW</sequence>
<organism evidence="5 6">
    <name type="scientific">candidate division WOR-3 bacterium</name>
    <dbReference type="NCBI Taxonomy" id="2052148"/>
    <lineage>
        <taxon>Bacteria</taxon>
        <taxon>Bacteria division WOR-3</taxon>
    </lineage>
</organism>
<dbReference type="InterPro" id="IPR016039">
    <property type="entry name" value="Thiolase-like"/>
</dbReference>
<dbReference type="GO" id="GO:0004315">
    <property type="term" value="F:3-oxoacyl-[acyl-carrier-protein] synthase activity"/>
    <property type="evidence" value="ECO:0007669"/>
    <property type="project" value="InterPro"/>
</dbReference>
<keyword evidence="1" id="KW-0808">Transferase</keyword>
<feature type="domain" description="Beta-ketoacyl-[acyl-carrier-protein] synthase III C-terminal" evidence="3">
    <location>
        <begin position="98"/>
        <end position="187"/>
    </location>
</feature>
<dbReference type="Pfam" id="PF08545">
    <property type="entry name" value="ACP_syn_III"/>
    <property type="match status" value="1"/>
</dbReference>
<dbReference type="GO" id="GO:0006633">
    <property type="term" value="P:fatty acid biosynthetic process"/>
    <property type="evidence" value="ECO:0007669"/>
    <property type="project" value="InterPro"/>
</dbReference>
<feature type="non-terminal residue" evidence="5">
    <location>
        <position position="1"/>
    </location>
</feature>
<accession>A0A350H885</accession>
<dbReference type="PANTHER" id="PTHR34069:SF2">
    <property type="entry name" value="BETA-KETOACYL-[ACYL-CARRIER-PROTEIN] SYNTHASE III"/>
    <property type="match status" value="1"/>
</dbReference>
<keyword evidence="2" id="KW-0012">Acyltransferase</keyword>
<evidence type="ECO:0000313" key="6">
    <source>
        <dbReference type="Proteomes" id="UP000264062"/>
    </source>
</evidence>
<evidence type="ECO:0000259" key="3">
    <source>
        <dbReference type="Pfam" id="PF08541"/>
    </source>
</evidence>
<dbReference type="InterPro" id="IPR013747">
    <property type="entry name" value="ACP_syn_III_C"/>
</dbReference>
<dbReference type="EMBL" id="DMZY01000031">
    <property type="protein sequence ID" value="HAV91751.1"/>
    <property type="molecule type" value="Genomic_DNA"/>
</dbReference>
<dbReference type="SUPFAM" id="SSF53901">
    <property type="entry name" value="Thiolase-like"/>
    <property type="match status" value="2"/>
</dbReference>
<comment type="caution">
    <text evidence="5">The sequence shown here is derived from an EMBL/GenBank/DDBJ whole genome shotgun (WGS) entry which is preliminary data.</text>
</comment>
<dbReference type="GO" id="GO:0044550">
    <property type="term" value="P:secondary metabolite biosynthetic process"/>
    <property type="evidence" value="ECO:0007669"/>
    <property type="project" value="TreeGrafter"/>
</dbReference>